<dbReference type="InterPro" id="IPR001810">
    <property type="entry name" value="F-box_dom"/>
</dbReference>
<accession>A0A1I7UWZ1</accession>
<dbReference type="AlphaFoldDB" id="A0A1I7UWZ1"/>
<name>A0A1I7UWZ1_9PELO</name>
<dbReference type="PANTHER" id="PTHR21503">
    <property type="entry name" value="F-BOX-CONTAINING HYPOTHETICAL PROTEIN C.ELEGANS"/>
    <property type="match status" value="1"/>
</dbReference>
<keyword evidence="2" id="KW-1185">Reference proteome</keyword>
<sequence>MKLLNLPILALQIITRQMDPHEVFLLSLLSLRANNRLKSIRFPPNSIWYDCVFANNTLKFALEEMVNDYDDIVFECFGTPRANLKVEPFLMNINGKKIRCRVSVDWYGTPTLWLDESIRDSISMSIHSHIVELFNSSTDFQLRVDLENQHDLPNVPILKNVHFLSVGVEVVMSSHYLYAFFERYTVTNRAIFECRMDGELLEDNVLEIDHLFIDDWADISEDNLINFNGIIGTFVFADIYTENIIEFINSWLDGNNTKLKLMIVMPFNHHLIDDAILPHFETLPFDPRRRPEKIPMPDEMEFCMERAGNVRSRPQRLLDYTGVDIIRKSDGCLATIVLEGGSFAFFVWGQSNEQRGQNVKQDE</sequence>
<proteinExistence type="predicted"/>
<reference evidence="3" key="1">
    <citation type="submission" date="2016-11" db="UniProtKB">
        <authorList>
            <consortium name="WormBaseParasite"/>
        </authorList>
    </citation>
    <scope>IDENTIFICATION</scope>
</reference>
<protein>
    <submittedName>
        <fullName evidence="3">F-box domain-containing protein</fullName>
    </submittedName>
</protein>
<dbReference type="PROSITE" id="PS50181">
    <property type="entry name" value="FBOX"/>
    <property type="match status" value="1"/>
</dbReference>
<organism evidence="2 3">
    <name type="scientific">Caenorhabditis tropicalis</name>
    <dbReference type="NCBI Taxonomy" id="1561998"/>
    <lineage>
        <taxon>Eukaryota</taxon>
        <taxon>Metazoa</taxon>
        <taxon>Ecdysozoa</taxon>
        <taxon>Nematoda</taxon>
        <taxon>Chromadorea</taxon>
        <taxon>Rhabditida</taxon>
        <taxon>Rhabditina</taxon>
        <taxon>Rhabditomorpha</taxon>
        <taxon>Rhabditoidea</taxon>
        <taxon>Rhabditidae</taxon>
        <taxon>Peloderinae</taxon>
        <taxon>Caenorhabditis</taxon>
    </lineage>
</organism>
<feature type="domain" description="F-box" evidence="1">
    <location>
        <begin position="1"/>
        <end position="51"/>
    </location>
</feature>
<dbReference type="WBParaSite" id="Csp11.Scaffold630.g20170.t1">
    <property type="protein sequence ID" value="Csp11.Scaffold630.g20170.t1"/>
    <property type="gene ID" value="Csp11.Scaffold630.g20170"/>
</dbReference>
<evidence type="ECO:0000259" key="1">
    <source>
        <dbReference type="PROSITE" id="PS50181"/>
    </source>
</evidence>
<evidence type="ECO:0000313" key="3">
    <source>
        <dbReference type="WBParaSite" id="Csp11.Scaffold630.g20170.t1"/>
    </source>
</evidence>
<evidence type="ECO:0000313" key="2">
    <source>
        <dbReference type="Proteomes" id="UP000095282"/>
    </source>
</evidence>
<dbReference type="Proteomes" id="UP000095282">
    <property type="component" value="Unplaced"/>
</dbReference>
<dbReference type="eggNOG" id="ENOG502TJSG">
    <property type="taxonomic scope" value="Eukaryota"/>
</dbReference>
<dbReference type="PANTHER" id="PTHR21503:SF8">
    <property type="entry name" value="F-BOX ASSOCIATED DOMAIN-CONTAINING PROTEIN-RELATED"/>
    <property type="match status" value="1"/>
</dbReference>